<evidence type="ECO:0000313" key="2">
    <source>
        <dbReference type="EMBL" id="SVC28634.1"/>
    </source>
</evidence>
<dbReference type="InterPro" id="IPR004675">
    <property type="entry name" value="AhpD_core"/>
</dbReference>
<dbReference type="PANTHER" id="PTHR35446">
    <property type="entry name" value="SI:CH211-175M2.5"/>
    <property type="match status" value="1"/>
</dbReference>
<dbReference type="Gene3D" id="1.20.1290.10">
    <property type="entry name" value="AhpD-like"/>
    <property type="match status" value="1"/>
</dbReference>
<name>A0A382KV12_9ZZZZ</name>
<dbReference type="NCBIfam" id="TIGR00778">
    <property type="entry name" value="ahpD_dom"/>
    <property type="match status" value="1"/>
</dbReference>
<feature type="domain" description="Carboxymuconolactone decarboxylase-like" evidence="1">
    <location>
        <begin position="50"/>
        <end position="120"/>
    </location>
</feature>
<accession>A0A382KV12</accession>
<protein>
    <recommendedName>
        <fullName evidence="1">Carboxymuconolactone decarboxylase-like domain-containing protein</fullName>
    </recommendedName>
</protein>
<organism evidence="2">
    <name type="scientific">marine metagenome</name>
    <dbReference type="NCBI Taxonomy" id="408172"/>
    <lineage>
        <taxon>unclassified sequences</taxon>
        <taxon>metagenomes</taxon>
        <taxon>ecological metagenomes</taxon>
    </lineage>
</organism>
<proteinExistence type="predicted"/>
<dbReference type="AlphaFoldDB" id="A0A382KV12"/>
<gene>
    <name evidence="2" type="ORF">METZ01_LOCUS281488</name>
</gene>
<evidence type="ECO:0000259" key="1">
    <source>
        <dbReference type="Pfam" id="PF02627"/>
    </source>
</evidence>
<dbReference type="GO" id="GO:0051920">
    <property type="term" value="F:peroxiredoxin activity"/>
    <property type="evidence" value="ECO:0007669"/>
    <property type="project" value="InterPro"/>
</dbReference>
<dbReference type="SUPFAM" id="SSF69118">
    <property type="entry name" value="AhpD-like"/>
    <property type="match status" value="1"/>
</dbReference>
<dbReference type="PANTHER" id="PTHR35446:SF2">
    <property type="entry name" value="CARBOXYMUCONOLACTONE DECARBOXYLASE-LIKE DOMAIN-CONTAINING PROTEIN"/>
    <property type="match status" value="1"/>
</dbReference>
<dbReference type="InterPro" id="IPR029032">
    <property type="entry name" value="AhpD-like"/>
</dbReference>
<reference evidence="2" key="1">
    <citation type="submission" date="2018-05" db="EMBL/GenBank/DDBJ databases">
        <authorList>
            <person name="Lanie J.A."/>
            <person name="Ng W.-L."/>
            <person name="Kazmierczak K.M."/>
            <person name="Andrzejewski T.M."/>
            <person name="Davidsen T.M."/>
            <person name="Wayne K.J."/>
            <person name="Tettelin H."/>
            <person name="Glass J.I."/>
            <person name="Rusch D."/>
            <person name="Podicherti R."/>
            <person name="Tsui H.-C.T."/>
            <person name="Winkler M.E."/>
        </authorList>
    </citation>
    <scope>NUCLEOTIDE SEQUENCE</scope>
</reference>
<dbReference type="InterPro" id="IPR003779">
    <property type="entry name" value="CMD-like"/>
</dbReference>
<sequence>MSILKPISEENADSKVKAVYDEIKKTRGINFVPNFWKTIANDYNTLERTWNSLQQVMQEGELSNIFKEMIYIAVSMTNGCEYCIRSHSKAAESKGMNNKMLKELIAVVAMANETNRLVESYQVEVDENLK</sequence>
<dbReference type="Pfam" id="PF02627">
    <property type="entry name" value="CMD"/>
    <property type="match status" value="1"/>
</dbReference>
<dbReference type="EMBL" id="UINC01083177">
    <property type="protein sequence ID" value="SVC28634.1"/>
    <property type="molecule type" value="Genomic_DNA"/>
</dbReference>